<keyword evidence="3" id="KW-1003">Cell membrane</keyword>
<dbReference type="OrthoDB" id="9794684at2"/>
<gene>
    <name evidence="10" type="ORF">SAMN04488563_3270</name>
</gene>
<evidence type="ECO:0000256" key="7">
    <source>
        <dbReference type="RuleBase" id="RU363032"/>
    </source>
</evidence>
<reference evidence="11" key="1">
    <citation type="submission" date="2016-10" db="EMBL/GenBank/DDBJ databases">
        <authorList>
            <person name="Varghese N."/>
            <person name="Submissions S."/>
        </authorList>
    </citation>
    <scope>NUCLEOTIDE SEQUENCE [LARGE SCALE GENOMIC DNA]</scope>
    <source>
        <strain evidence="11">DSM 45079</strain>
    </source>
</reference>
<feature type="transmembrane region" description="Helical" evidence="7">
    <location>
        <begin position="236"/>
        <end position="258"/>
    </location>
</feature>
<keyword evidence="2 7" id="KW-0813">Transport</keyword>
<organism evidence="10 11">
    <name type="scientific">Jiangella alkaliphila</name>
    <dbReference type="NCBI Taxonomy" id="419479"/>
    <lineage>
        <taxon>Bacteria</taxon>
        <taxon>Bacillati</taxon>
        <taxon>Actinomycetota</taxon>
        <taxon>Actinomycetes</taxon>
        <taxon>Jiangellales</taxon>
        <taxon>Jiangellaceae</taxon>
        <taxon>Jiangella</taxon>
    </lineage>
</organism>
<accession>A0A1H2K105</accession>
<evidence type="ECO:0000256" key="2">
    <source>
        <dbReference type="ARBA" id="ARBA00022448"/>
    </source>
</evidence>
<comment type="similarity">
    <text evidence="7">Belongs to the binding-protein-dependent transport system permease family.</text>
</comment>
<comment type="subcellular location">
    <subcellularLocation>
        <location evidence="1 7">Cell membrane</location>
        <topology evidence="1 7">Multi-pass membrane protein</topology>
    </subcellularLocation>
</comment>
<dbReference type="InterPro" id="IPR035906">
    <property type="entry name" value="MetI-like_sf"/>
</dbReference>
<evidence type="ECO:0000256" key="5">
    <source>
        <dbReference type="ARBA" id="ARBA00022989"/>
    </source>
</evidence>
<evidence type="ECO:0000313" key="10">
    <source>
        <dbReference type="EMBL" id="SDU62005.1"/>
    </source>
</evidence>
<feature type="compositionally biased region" description="Basic and acidic residues" evidence="8">
    <location>
        <begin position="1"/>
        <end position="10"/>
    </location>
</feature>
<dbReference type="Gene3D" id="1.10.3720.10">
    <property type="entry name" value="MetI-like"/>
    <property type="match status" value="1"/>
</dbReference>
<feature type="transmembrane region" description="Helical" evidence="7">
    <location>
        <begin position="156"/>
        <end position="181"/>
    </location>
</feature>
<feature type="transmembrane region" description="Helical" evidence="7">
    <location>
        <begin position="60"/>
        <end position="81"/>
    </location>
</feature>
<feature type="region of interest" description="Disordered" evidence="8">
    <location>
        <begin position="1"/>
        <end position="37"/>
    </location>
</feature>
<evidence type="ECO:0000256" key="1">
    <source>
        <dbReference type="ARBA" id="ARBA00004651"/>
    </source>
</evidence>
<dbReference type="EMBL" id="LT629791">
    <property type="protein sequence ID" value="SDU62005.1"/>
    <property type="molecule type" value="Genomic_DNA"/>
</dbReference>
<dbReference type="PANTHER" id="PTHR43744">
    <property type="entry name" value="ABC TRANSPORTER PERMEASE PROTEIN MG189-RELATED-RELATED"/>
    <property type="match status" value="1"/>
</dbReference>
<proteinExistence type="inferred from homology"/>
<evidence type="ECO:0000256" key="4">
    <source>
        <dbReference type="ARBA" id="ARBA00022692"/>
    </source>
</evidence>
<dbReference type="GO" id="GO:0055085">
    <property type="term" value="P:transmembrane transport"/>
    <property type="evidence" value="ECO:0007669"/>
    <property type="project" value="InterPro"/>
</dbReference>
<keyword evidence="6 7" id="KW-0472">Membrane</keyword>
<dbReference type="AlphaFoldDB" id="A0A1H2K105"/>
<dbReference type="SUPFAM" id="SSF161098">
    <property type="entry name" value="MetI-like"/>
    <property type="match status" value="1"/>
</dbReference>
<sequence>MSDTVKDDVRVAPPTTEPAAPDGGGRRARRRGSNAGGDGERGILSDFDWGRTATRWGVRVAQGLVLVLLAVASLGPLLWLARASISTTQDTLRTPMAFWPSGMDWSNLSAAWNEAQISQYFTNTVWVALGSWFVQLLVATTGGYVLAVLRPKYAPVVTAAVLATLFIPGVVVLVPLFLTVLDLPLVNASLLNTYWAVWLPAGANAFNVLLVKRFMDGLPRDVYEAARMDGAGPLRMLWSVVLPMSKPILGVVSIFAFLNAWKDFLWPQIVLPEPTLQPLSVRLPLIRDTVELDVFLAALLISMALPIVIFLVFQRLFLRGAGLGGAVKG</sequence>
<feature type="domain" description="ABC transmembrane type-1" evidence="9">
    <location>
        <begin position="121"/>
        <end position="313"/>
    </location>
</feature>
<evidence type="ECO:0000256" key="6">
    <source>
        <dbReference type="ARBA" id="ARBA00023136"/>
    </source>
</evidence>
<keyword evidence="11" id="KW-1185">Reference proteome</keyword>
<dbReference type="CDD" id="cd06261">
    <property type="entry name" value="TM_PBP2"/>
    <property type="match status" value="1"/>
</dbReference>
<dbReference type="InterPro" id="IPR000515">
    <property type="entry name" value="MetI-like"/>
</dbReference>
<protein>
    <submittedName>
        <fullName evidence="10">Multiple sugar transport system permease protein</fullName>
    </submittedName>
</protein>
<dbReference type="GO" id="GO:0005886">
    <property type="term" value="C:plasma membrane"/>
    <property type="evidence" value="ECO:0007669"/>
    <property type="project" value="UniProtKB-SubCell"/>
</dbReference>
<feature type="transmembrane region" description="Helical" evidence="7">
    <location>
        <begin position="193"/>
        <end position="215"/>
    </location>
</feature>
<dbReference type="PANTHER" id="PTHR43744:SF12">
    <property type="entry name" value="ABC TRANSPORTER PERMEASE PROTEIN MG189-RELATED"/>
    <property type="match status" value="1"/>
</dbReference>
<dbReference type="RefSeq" id="WP_082155101.1">
    <property type="nucleotide sequence ID" value="NZ_KQ061224.1"/>
</dbReference>
<evidence type="ECO:0000256" key="3">
    <source>
        <dbReference type="ARBA" id="ARBA00022475"/>
    </source>
</evidence>
<keyword evidence="5 7" id="KW-1133">Transmembrane helix</keyword>
<evidence type="ECO:0000313" key="11">
    <source>
        <dbReference type="Proteomes" id="UP000182977"/>
    </source>
</evidence>
<dbReference type="STRING" id="419479.SAMN04488563_3270"/>
<name>A0A1H2K105_9ACTN</name>
<dbReference type="PROSITE" id="PS50928">
    <property type="entry name" value="ABC_TM1"/>
    <property type="match status" value="1"/>
</dbReference>
<feature type="transmembrane region" description="Helical" evidence="7">
    <location>
        <begin position="125"/>
        <end position="149"/>
    </location>
</feature>
<dbReference type="Proteomes" id="UP000182977">
    <property type="component" value="Chromosome I"/>
</dbReference>
<keyword evidence="10" id="KW-0762">Sugar transport</keyword>
<evidence type="ECO:0000259" key="9">
    <source>
        <dbReference type="PROSITE" id="PS50928"/>
    </source>
</evidence>
<feature type="transmembrane region" description="Helical" evidence="7">
    <location>
        <begin position="294"/>
        <end position="313"/>
    </location>
</feature>
<evidence type="ECO:0000256" key="8">
    <source>
        <dbReference type="SAM" id="MobiDB-lite"/>
    </source>
</evidence>
<dbReference type="Pfam" id="PF00528">
    <property type="entry name" value="BPD_transp_1"/>
    <property type="match status" value="1"/>
</dbReference>
<keyword evidence="4 7" id="KW-0812">Transmembrane</keyword>